<dbReference type="InterPro" id="IPR036188">
    <property type="entry name" value="FAD/NAD-bd_sf"/>
</dbReference>
<accession>A0A4V3SBK3</accession>
<reference evidence="1 2" key="1">
    <citation type="journal article" date="2019" name="Philos. Trans. R. Soc. Lond., B, Biol. Sci.">
        <title>Ant behaviour and brain gene expression of defending hosts depend on the ecological success of the intruding social parasite.</title>
        <authorList>
            <person name="Kaur R."/>
            <person name="Stoldt M."/>
            <person name="Jongepier E."/>
            <person name="Feldmeyer B."/>
            <person name="Menzel F."/>
            <person name="Bornberg-Bauer E."/>
            <person name="Foitzik S."/>
        </authorList>
    </citation>
    <scope>NUCLEOTIDE SEQUENCE [LARGE SCALE GENOMIC DNA]</scope>
    <source>
        <tissue evidence="1">Whole body</tissue>
    </source>
</reference>
<evidence type="ECO:0000313" key="2">
    <source>
        <dbReference type="Proteomes" id="UP000310200"/>
    </source>
</evidence>
<sequence>MQNGFEVDDNDVIYKDVVIIGNGPSGICLSYMLAGNWPYYNGEPHPGDDMLTARLRFYTTGNEECGDASDDANIDVTTNNRRQCSKPGRTQGGLAHSTRSKLECLSSGIEGRGGGRPLALLMDQLQHPCVDAGLDVASLLNWSSADEHPEHRIVDHVVLGKGQPGGAWQSMDPNVLTISLSRWMSLPDLDLRHWEKLVEVEHLQKSVLAESDIYARLEKLSVCKASSRVSMGTVAAYYKDYVRRKGLKQYFRWYIFEIDYLWHESVTDIDADFQAICCSGTTVTSVRPNPESKGGYNWIVDGYENKSGKRFRYWCKRAVLATGSTDLSNHLNIPGENTNPKWVTHDLNDLETRLGRLVDEYEFDLFSSEKPLTVGQELTDEQIPPVLVIGAGLSAADAIMAARFRGIPVLHAFRHSLNEWGKQTAERITTSYDRLQWLPDSIYPEYHKVYEMMADGGTNYSLYKSLPGYTLVSLCENRENGNTHTRRTATLAAPDGRLHTFKVSIAAILIGYKPDLSYLEGGGIGLGKFASKPINSKSNPIEIDDFTYEVINAPVKGLYALGPLVGNNFVRFVLGGALGILAHILHTTNT</sequence>
<name>A0A4V3SBK3_9HYME</name>
<dbReference type="EMBL" id="QBLH01001083">
    <property type="protein sequence ID" value="TGZ53204.1"/>
    <property type="molecule type" value="Genomic_DNA"/>
</dbReference>
<dbReference type="Proteomes" id="UP000310200">
    <property type="component" value="Unassembled WGS sequence"/>
</dbReference>
<organism evidence="1 2">
    <name type="scientific">Temnothorax longispinosus</name>
    <dbReference type="NCBI Taxonomy" id="300112"/>
    <lineage>
        <taxon>Eukaryota</taxon>
        <taxon>Metazoa</taxon>
        <taxon>Ecdysozoa</taxon>
        <taxon>Arthropoda</taxon>
        <taxon>Hexapoda</taxon>
        <taxon>Insecta</taxon>
        <taxon>Pterygota</taxon>
        <taxon>Neoptera</taxon>
        <taxon>Endopterygota</taxon>
        <taxon>Hymenoptera</taxon>
        <taxon>Apocrita</taxon>
        <taxon>Aculeata</taxon>
        <taxon>Formicoidea</taxon>
        <taxon>Formicidae</taxon>
        <taxon>Myrmicinae</taxon>
        <taxon>Temnothorax</taxon>
    </lineage>
</organism>
<dbReference type="PANTHER" id="PTHR15192">
    <property type="entry name" value="PROTEIN CBG05349"/>
    <property type="match status" value="1"/>
</dbReference>
<dbReference type="STRING" id="300112.A0A4V3SBK3"/>
<dbReference type="SUPFAM" id="SSF51905">
    <property type="entry name" value="FAD/NAD(P)-binding domain"/>
    <property type="match status" value="2"/>
</dbReference>
<comment type="caution">
    <text evidence="1">The sequence shown here is derived from an EMBL/GenBank/DDBJ whole genome shotgun (WGS) entry which is preliminary data.</text>
</comment>
<gene>
    <name evidence="1" type="ORF">DBV15_01549</name>
</gene>
<dbReference type="Gene3D" id="3.50.50.60">
    <property type="entry name" value="FAD/NAD(P)-binding domain"/>
    <property type="match status" value="1"/>
</dbReference>
<evidence type="ECO:0000313" key="1">
    <source>
        <dbReference type="EMBL" id="TGZ53204.1"/>
    </source>
</evidence>
<proteinExistence type="predicted"/>
<dbReference type="InterPro" id="IPR029731">
    <property type="entry name" value="OSGIN1/2"/>
</dbReference>
<protein>
    <submittedName>
        <fullName evidence="1">Oxidative stress-induced growth inhibitor 1</fullName>
    </submittedName>
</protein>
<dbReference type="AlphaFoldDB" id="A0A4V3SBK3"/>
<dbReference type="PANTHER" id="PTHR15192:SF8">
    <property type="entry name" value="FAD_NAD(P)-BINDING DOMAIN-CONTAINING PROTEIN"/>
    <property type="match status" value="1"/>
</dbReference>
<keyword evidence="2" id="KW-1185">Reference proteome</keyword>